<reference evidence="2" key="1">
    <citation type="submission" date="2016-10" db="EMBL/GenBank/DDBJ databases">
        <authorList>
            <person name="Varghese N."/>
            <person name="Submissions S."/>
        </authorList>
    </citation>
    <scope>NUCLEOTIDE SEQUENCE [LARGE SCALE GENOMIC DNA]</scope>
    <source>
        <strain evidence="2">BL9</strain>
    </source>
</reference>
<organism evidence="1 2">
    <name type="scientific">Paenibacillus polysaccharolyticus</name>
    <dbReference type="NCBI Taxonomy" id="582692"/>
    <lineage>
        <taxon>Bacteria</taxon>
        <taxon>Bacillati</taxon>
        <taxon>Bacillota</taxon>
        <taxon>Bacilli</taxon>
        <taxon>Bacillales</taxon>
        <taxon>Paenibacillaceae</taxon>
        <taxon>Paenibacillus</taxon>
    </lineage>
</organism>
<keyword evidence="2" id="KW-1185">Reference proteome</keyword>
<dbReference type="Proteomes" id="UP000198538">
    <property type="component" value="Unassembled WGS sequence"/>
</dbReference>
<sequence>MKRKSIQRTTKSLLSMRDLVQFDLPLNAIVCGRLSGARP</sequence>
<accession>A0A1G5E395</accession>
<dbReference type="EMBL" id="FMVM01000003">
    <property type="protein sequence ID" value="SCY21486.1"/>
    <property type="molecule type" value="Genomic_DNA"/>
</dbReference>
<dbReference type="AlphaFoldDB" id="A0A1G5E395"/>
<protein>
    <submittedName>
        <fullName evidence="1">Uncharacterized protein</fullName>
    </submittedName>
</protein>
<name>A0A1G5E395_9BACL</name>
<gene>
    <name evidence="1" type="ORF">SAMN05720606_103139</name>
</gene>
<evidence type="ECO:0000313" key="2">
    <source>
        <dbReference type="Proteomes" id="UP000198538"/>
    </source>
</evidence>
<evidence type="ECO:0000313" key="1">
    <source>
        <dbReference type="EMBL" id="SCY21486.1"/>
    </source>
</evidence>
<proteinExistence type="predicted"/>